<organism evidence="2 3">
    <name type="scientific">Punica granatum</name>
    <name type="common">Pomegranate</name>
    <dbReference type="NCBI Taxonomy" id="22663"/>
    <lineage>
        <taxon>Eukaryota</taxon>
        <taxon>Viridiplantae</taxon>
        <taxon>Streptophyta</taxon>
        <taxon>Embryophyta</taxon>
        <taxon>Tracheophyta</taxon>
        <taxon>Spermatophyta</taxon>
        <taxon>Magnoliopsida</taxon>
        <taxon>eudicotyledons</taxon>
        <taxon>Gunneridae</taxon>
        <taxon>Pentapetalae</taxon>
        <taxon>rosids</taxon>
        <taxon>malvids</taxon>
        <taxon>Myrtales</taxon>
        <taxon>Lythraceae</taxon>
        <taxon>Punica</taxon>
    </lineage>
</organism>
<reference evidence="2 3" key="1">
    <citation type="submission" date="2017-11" db="EMBL/GenBank/DDBJ databases">
        <title>De-novo sequencing of pomegranate (Punica granatum L.) genome.</title>
        <authorList>
            <person name="Akparov Z."/>
            <person name="Amiraslanov A."/>
            <person name="Hajiyeva S."/>
            <person name="Abbasov M."/>
            <person name="Kaur K."/>
            <person name="Hamwieh A."/>
            <person name="Solovyev V."/>
            <person name="Salamov A."/>
            <person name="Braich B."/>
            <person name="Kosarev P."/>
            <person name="Mahmoud A."/>
            <person name="Hajiyev E."/>
            <person name="Babayeva S."/>
            <person name="Izzatullayeva V."/>
            <person name="Mammadov A."/>
            <person name="Mammadov A."/>
            <person name="Sharifova S."/>
            <person name="Ojaghi J."/>
            <person name="Eynullazada K."/>
            <person name="Bayramov B."/>
            <person name="Abdulazimova A."/>
            <person name="Shahmuradov I."/>
        </authorList>
    </citation>
    <scope>NUCLEOTIDE SEQUENCE [LARGE SCALE GENOMIC DNA]</scope>
    <source>
        <strain evidence="3">cv. AG2017</strain>
        <tissue evidence="2">Leaf</tissue>
    </source>
</reference>
<protein>
    <submittedName>
        <fullName evidence="2">Uncharacterized protein</fullName>
    </submittedName>
</protein>
<evidence type="ECO:0000256" key="1">
    <source>
        <dbReference type="SAM" id="MobiDB-lite"/>
    </source>
</evidence>
<gene>
    <name evidence="2" type="ORF">CRG98_049053</name>
</gene>
<evidence type="ECO:0000313" key="2">
    <source>
        <dbReference type="EMBL" id="PKI26258.1"/>
    </source>
</evidence>
<feature type="region of interest" description="Disordered" evidence="1">
    <location>
        <begin position="1"/>
        <end position="22"/>
    </location>
</feature>
<proteinExistence type="predicted"/>
<comment type="caution">
    <text evidence="2">The sequence shown here is derived from an EMBL/GenBank/DDBJ whole genome shotgun (WGS) entry which is preliminary data.</text>
</comment>
<sequence length="83" mass="9342">EEEGGDEDGRCLDEADADRGEELKVRVGNASPGEDLRAVEDHRVDPRRLLEEVDPHTGDQYVQHRRSRVEEQLPPHPGPLVPL</sequence>
<dbReference type="EMBL" id="PGOL01033788">
    <property type="protein sequence ID" value="PKI26258.1"/>
    <property type="molecule type" value="Genomic_DNA"/>
</dbReference>
<feature type="non-terminal residue" evidence="2">
    <location>
        <position position="1"/>
    </location>
</feature>
<feature type="compositionally biased region" description="Pro residues" evidence="1">
    <location>
        <begin position="74"/>
        <end position="83"/>
    </location>
</feature>
<keyword evidence="3" id="KW-1185">Reference proteome</keyword>
<evidence type="ECO:0000313" key="3">
    <source>
        <dbReference type="Proteomes" id="UP000233551"/>
    </source>
</evidence>
<accession>A0A2I0HGS3</accession>
<name>A0A2I0HGS3_PUNGR</name>
<dbReference type="AlphaFoldDB" id="A0A2I0HGS3"/>
<feature type="region of interest" description="Disordered" evidence="1">
    <location>
        <begin position="53"/>
        <end position="83"/>
    </location>
</feature>
<dbReference type="Proteomes" id="UP000233551">
    <property type="component" value="Unassembled WGS sequence"/>
</dbReference>
<feature type="non-terminal residue" evidence="2">
    <location>
        <position position="83"/>
    </location>
</feature>
<feature type="compositionally biased region" description="Basic and acidic residues" evidence="1">
    <location>
        <begin position="7"/>
        <end position="22"/>
    </location>
</feature>